<evidence type="ECO:0000256" key="2">
    <source>
        <dbReference type="ARBA" id="ARBA00023125"/>
    </source>
</evidence>
<dbReference type="PANTHER" id="PTHR43537">
    <property type="entry name" value="TRANSCRIPTIONAL REGULATOR, GNTR FAMILY"/>
    <property type="match status" value="1"/>
</dbReference>
<keyword evidence="3" id="KW-0804">Transcription</keyword>
<dbReference type="PRINTS" id="PR00035">
    <property type="entry name" value="HTHGNTR"/>
</dbReference>
<dbReference type="InterPro" id="IPR011711">
    <property type="entry name" value="GntR_C"/>
</dbReference>
<dbReference type="Proteomes" id="UP000032515">
    <property type="component" value="Unassembled WGS sequence"/>
</dbReference>
<sequence length="222" mass="24667">ETADLLRDMIVTGELAPGQKIPERQLCLRFGISRTPLREALKVLAAEGMVELLPQRGARVAVITPAELTELFPIIASIEALAGELACVHISDPQIAAIEDTHRAMVAAFERDEPIEYARLNHAIHMALFEAAQNRALLSLYKMLELRIRNIRHTVRQLPEDWRIAVDDHERMVRALRRRDAATLAKVMRQHVLNTAQAVRHALAFSEPADEATAAPSAATLA</sequence>
<dbReference type="PATRIC" id="fig|1076.23.peg.2847"/>
<organism evidence="5 6">
    <name type="scientific">Rhodopseudomonas palustris</name>
    <dbReference type="NCBI Taxonomy" id="1076"/>
    <lineage>
        <taxon>Bacteria</taxon>
        <taxon>Pseudomonadati</taxon>
        <taxon>Pseudomonadota</taxon>
        <taxon>Alphaproteobacteria</taxon>
        <taxon>Hyphomicrobiales</taxon>
        <taxon>Nitrobacteraceae</taxon>
        <taxon>Rhodopseudomonas</taxon>
    </lineage>
</organism>
<keyword evidence="1" id="KW-0805">Transcription regulation</keyword>
<protein>
    <submittedName>
        <fullName evidence="5">GntR family transcriptional regulator</fullName>
    </submittedName>
</protein>
<evidence type="ECO:0000256" key="3">
    <source>
        <dbReference type="ARBA" id="ARBA00023163"/>
    </source>
</evidence>
<dbReference type="Gene3D" id="1.20.120.530">
    <property type="entry name" value="GntR ligand-binding domain-like"/>
    <property type="match status" value="1"/>
</dbReference>
<feature type="non-terminal residue" evidence="5">
    <location>
        <position position="1"/>
    </location>
</feature>
<dbReference type="PANTHER" id="PTHR43537:SF50">
    <property type="entry name" value="TRANSCRIPTIONAL REGULATORY PROTEIN"/>
    <property type="match status" value="1"/>
</dbReference>
<feature type="domain" description="HTH gntR-type" evidence="4">
    <location>
        <begin position="1"/>
        <end position="63"/>
    </location>
</feature>
<dbReference type="InterPro" id="IPR036388">
    <property type="entry name" value="WH-like_DNA-bd_sf"/>
</dbReference>
<dbReference type="GO" id="GO:0003700">
    <property type="term" value="F:DNA-binding transcription factor activity"/>
    <property type="evidence" value="ECO:0007669"/>
    <property type="project" value="InterPro"/>
</dbReference>
<gene>
    <name evidence="5" type="ORF">OO17_13695</name>
</gene>
<dbReference type="Gene3D" id="1.10.10.10">
    <property type="entry name" value="Winged helix-like DNA-binding domain superfamily/Winged helix DNA-binding domain"/>
    <property type="match status" value="1"/>
</dbReference>
<dbReference type="Pfam" id="PF07729">
    <property type="entry name" value="FCD"/>
    <property type="match status" value="1"/>
</dbReference>
<comment type="caution">
    <text evidence="5">The sequence shown here is derived from an EMBL/GenBank/DDBJ whole genome shotgun (WGS) entry which is preliminary data.</text>
</comment>
<evidence type="ECO:0000259" key="4">
    <source>
        <dbReference type="PROSITE" id="PS50949"/>
    </source>
</evidence>
<accession>A0A0D7EMA8</accession>
<dbReference type="Pfam" id="PF00392">
    <property type="entry name" value="GntR"/>
    <property type="match status" value="1"/>
</dbReference>
<dbReference type="SMART" id="SM00345">
    <property type="entry name" value="HTH_GNTR"/>
    <property type="match status" value="1"/>
</dbReference>
<dbReference type="OrthoDB" id="8114900at2"/>
<name>A0A0D7EMA8_RHOPL</name>
<dbReference type="CDD" id="cd07377">
    <property type="entry name" value="WHTH_GntR"/>
    <property type="match status" value="1"/>
</dbReference>
<dbReference type="InterPro" id="IPR008920">
    <property type="entry name" value="TF_FadR/GntR_C"/>
</dbReference>
<dbReference type="InterPro" id="IPR036390">
    <property type="entry name" value="WH_DNA-bd_sf"/>
</dbReference>
<evidence type="ECO:0000256" key="1">
    <source>
        <dbReference type="ARBA" id="ARBA00023015"/>
    </source>
</evidence>
<dbReference type="InterPro" id="IPR000524">
    <property type="entry name" value="Tscrpt_reg_HTH_GntR"/>
</dbReference>
<reference evidence="5 6" key="1">
    <citation type="submission" date="2014-11" db="EMBL/GenBank/DDBJ databases">
        <title>Genomics and ecophysiology of heterotrophic nitrogen fixing bacteria isolated from estuarine surface water.</title>
        <authorList>
            <person name="Bentzon-Tilia M."/>
            <person name="Severin I."/>
            <person name="Hansen L.H."/>
            <person name="Riemann L."/>
        </authorList>
    </citation>
    <scope>NUCLEOTIDE SEQUENCE [LARGE SCALE GENOMIC DNA]</scope>
    <source>
        <strain evidence="5 6">BAL398</strain>
    </source>
</reference>
<evidence type="ECO:0000313" key="5">
    <source>
        <dbReference type="EMBL" id="KIZ41969.1"/>
    </source>
</evidence>
<dbReference type="SMART" id="SM00895">
    <property type="entry name" value="FCD"/>
    <property type="match status" value="1"/>
</dbReference>
<keyword evidence="2" id="KW-0238">DNA-binding</keyword>
<dbReference type="SUPFAM" id="SSF46785">
    <property type="entry name" value="Winged helix' DNA-binding domain"/>
    <property type="match status" value="1"/>
</dbReference>
<dbReference type="EMBL" id="JXXE01000275">
    <property type="protein sequence ID" value="KIZ41969.1"/>
    <property type="molecule type" value="Genomic_DNA"/>
</dbReference>
<proteinExistence type="predicted"/>
<evidence type="ECO:0000313" key="6">
    <source>
        <dbReference type="Proteomes" id="UP000032515"/>
    </source>
</evidence>
<dbReference type="SUPFAM" id="SSF48008">
    <property type="entry name" value="GntR ligand-binding domain-like"/>
    <property type="match status" value="1"/>
</dbReference>
<dbReference type="AlphaFoldDB" id="A0A0D7EMA8"/>
<dbReference type="RefSeq" id="WP_152647726.1">
    <property type="nucleotide sequence ID" value="NZ_JXXE01000275.1"/>
</dbReference>
<dbReference type="GO" id="GO:0003677">
    <property type="term" value="F:DNA binding"/>
    <property type="evidence" value="ECO:0007669"/>
    <property type="project" value="UniProtKB-KW"/>
</dbReference>
<dbReference type="PROSITE" id="PS50949">
    <property type="entry name" value="HTH_GNTR"/>
    <property type="match status" value="1"/>
</dbReference>